<dbReference type="OrthoDB" id="2157530at2759"/>
<dbReference type="EMBL" id="KZ613957">
    <property type="protein sequence ID" value="PMD33101.1"/>
    <property type="molecule type" value="Genomic_DNA"/>
</dbReference>
<evidence type="ECO:0000259" key="1">
    <source>
        <dbReference type="Pfam" id="PF06985"/>
    </source>
</evidence>
<feature type="domain" description="Heterokaryon incompatibility" evidence="1">
    <location>
        <begin position="40"/>
        <end position="138"/>
    </location>
</feature>
<evidence type="ECO:0000313" key="2">
    <source>
        <dbReference type="EMBL" id="PMD33101.1"/>
    </source>
</evidence>
<evidence type="ECO:0000313" key="3">
    <source>
        <dbReference type="Proteomes" id="UP000235786"/>
    </source>
</evidence>
<dbReference type="AlphaFoldDB" id="A0A2J6R3L6"/>
<dbReference type="InterPro" id="IPR010730">
    <property type="entry name" value="HET"/>
</dbReference>
<name>A0A2J6R3L6_HYAVF</name>
<dbReference type="Pfam" id="PF26639">
    <property type="entry name" value="Het-6_barrel"/>
    <property type="match status" value="1"/>
</dbReference>
<dbReference type="PANTHER" id="PTHR24148:SF73">
    <property type="entry name" value="HET DOMAIN PROTEIN (AFU_ORTHOLOGUE AFUA_8G01020)"/>
    <property type="match status" value="1"/>
</dbReference>
<keyword evidence="3" id="KW-1185">Reference proteome</keyword>
<gene>
    <name evidence="2" type="ORF">L207DRAFT_608982</name>
</gene>
<dbReference type="Pfam" id="PF06985">
    <property type="entry name" value="HET"/>
    <property type="match status" value="1"/>
</dbReference>
<dbReference type="Proteomes" id="UP000235786">
    <property type="component" value="Unassembled WGS sequence"/>
</dbReference>
<accession>A0A2J6R3L6</accession>
<reference evidence="2 3" key="1">
    <citation type="submission" date="2016-04" db="EMBL/GenBank/DDBJ databases">
        <title>A degradative enzymes factory behind the ericoid mycorrhizal symbiosis.</title>
        <authorList>
            <consortium name="DOE Joint Genome Institute"/>
            <person name="Martino E."/>
            <person name="Morin E."/>
            <person name="Grelet G."/>
            <person name="Kuo A."/>
            <person name="Kohler A."/>
            <person name="Daghino S."/>
            <person name="Barry K."/>
            <person name="Choi C."/>
            <person name="Cichocki N."/>
            <person name="Clum A."/>
            <person name="Copeland A."/>
            <person name="Hainaut M."/>
            <person name="Haridas S."/>
            <person name="Labutti K."/>
            <person name="Lindquist E."/>
            <person name="Lipzen A."/>
            <person name="Khouja H.-R."/>
            <person name="Murat C."/>
            <person name="Ohm R."/>
            <person name="Olson A."/>
            <person name="Spatafora J."/>
            <person name="Veneault-Fourrey C."/>
            <person name="Henrissat B."/>
            <person name="Grigoriev I."/>
            <person name="Martin F."/>
            <person name="Perotto S."/>
        </authorList>
    </citation>
    <scope>NUCLEOTIDE SEQUENCE [LARGE SCALE GENOMIC DNA]</scope>
    <source>
        <strain evidence="2 3">F</strain>
    </source>
</reference>
<dbReference type="PANTHER" id="PTHR24148">
    <property type="entry name" value="ANKYRIN REPEAT DOMAIN-CONTAINING PROTEIN 39 HOMOLOG-RELATED"/>
    <property type="match status" value="1"/>
</dbReference>
<sequence>MNSMRWLARLNVPPYDTAPRAIYPPVENRSKCRRFYLLEYEALSYTWGKATLNEDCVEDNGPGSSQTITVNGAPFVITENLFDGLRELREEIHDYLWVDALCIDQTNDSERAAQVTLMGDIYSLANRVIVWFGKELPEVEAVSWLSEHYINAIEAGIAVEGILRSTSYCDLSTTPEQIWCSTLKFIVDALRRQQAACLHDKIYAFLGIAKVSLPPSLSTADLMKVDYNKPVEEVFTAFAAQLLLNLPNLSPLSSSEGIGIGNRNLKTLPSWCPDYSYSPSVSKLVITRENMQYGVPGFAASLCGTSQSGICRINGHILCASGKRIDTIAEACQPTSELYDIRTWFDDKHELTEIEGLLDVCLKLDSTYSLTKQDRIEVLWRTLLLDTDFFFGKSECKYPTDTSKFSRCFGAYIAAYSAAPLKRLTGKERESYLEVLQKCEATYLTSASLGLPSIPGILKYADESQFGAVFFIHRLFPEAKEFMVQSAVHCASRRLFITSQKWLGLGPQLLQPNDELWLLKHAAVPFILRAYGESQYQLVGEAYVHGIMYGELVGAPGGLEGFGEIEIV</sequence>
<organism evidence="2 3">
    <name type="scientific">Hyaloscypha variabilis (strain UAMH 11265 / GT02V1 / F)</name>
    <name type="common">Meliniomyces variabilis</name>
    <dbReference type="NCBI Taxonomy" id="1149755"/>
    <lineage>
        <taxon>Eukaryota</taxon>
        <taxon>Fungi</taxon>
        <taxon>Dikarya</taxon>
        <taxon>Ascomycota</taxon>
        <taxon>Pezizomycotina</taxon>
        <taxon>Leotiomycetes</taxon>
        <taxon>Helotiales</taxon>
        <taxon>Hyaloscyphaceae</taxon>
        <taxon>Hyaloscypha</taxon>
        <taxon>Hyaloscypha variabilis</taxon>
    </lineage>
</organism>
<proteinExistence type="predicted"/>
<protein>
    <recommendedName>
        <fullName evidence="1">Heterokaryon incompatibility domain-containing protein</fullName>
    </recommendedName>
</protein>
<dbReference type="InterPro" id="IPR052895">
    <property type="entry name" value="HetReg/Transcr_Mod"/>
</dbReference>